<reference evidence="1 2" key="1">
    <citation type="submission" date="2016-10" db="EMBL/GenBank/DDBJ databases">
        <title>Complete genome sequences of three Cupriavidus strains isolated from various Malaysian environments.</title>
        <authorList>
            <person name="Abdullah A.A.-A."/>
            <person name="Shafie N.A.H."/>
            <person name="Lau N.S."/>
        </authorList>
    </citation>
    <scope>NUCLEOTIDE SEQUENCE [LARGE SCALE GENOMIC DNA]</scope>
    <source>
        <strain evidence="1 2">USMAA1020</strain>
    </source>
</reference>
<name>A0ABN4TF54_9BURK</name>
<gene>
    <name evidence="1" type="ORF">BKK80_08255</name>
</gene>
<sequence>MDKKSLETAVGYAWDDLGTAAVLVKMAAQEYVDAAQETLAAFDDVQRQLTTIFMQNLSLEQASRLMAELRKQPAGQMTVAFAQDTQLQVKLKSANEAKVAYRDATQAWEKAVDAAEDAGCERTARFSAPDEVVLADQAIEAEAKITDKLNDLRAAIEKGAQHVDTIVQAAQSAPAATVVPSNVPAAAVVPSPVAPSVAAPGDPEVESAEDMLNGMTDNGTTPAAAPVAEPSVAPVAAVEESVAVQPVEPPPQTSLPTSGVGLELVDAMISMSDAGRALNDFAGDDAEAYQTLMGNIRRAVEDLGAALAAYRQEETDPDASLIENAEKLRGMFSGMLEVEALGERARAEYRALDEAADAYNAANDVSDSNGRIRAQSNYRMAHERLARTFAELKAVDGMGMDADFLDAVASAVDNGGRNLAMMANRTHVAVTAREGIEAHDAAWGAKPASAGLAGLTSYIKPVVIGVAALLVIVAGVWIGSGSSNSDPVAAPAPVVAAPAPIAPPTVPAPAVPVVPVPAPVATPRVVAPAVPAALAAPVAHVAPVAPAPVVAKPAVAPTVHRPPVVHHVDNLAREQAQLNAANAKLDAWAQQHDHQP</sequence>
<organism evidence="1 2">
    <name type="scientific">Cupriavidus malaysiensis</name>
    <dbReference type="NCBI Taxonomy" id="367825"/>
    <lineage>
        <taxon>Bacteria</taxon>
        <taxon>Pseudomonadati</taxon>
        <taxon>Pseudomonadota</taxon>
        <taxon>Betaproteobacteria</taxon>
        <taxon>Burkholderiales</taxon>
        <taxon>Burkholderiaceae</taxon>
        <taxon>Cupriavidus</taxon>
    </lineage>
</organism>
<dbReference type="Proteomes" id="UP000177515">
    <property type="component" value="Chromosome 1"/>
</dbReference>
<proteinExistence type="predicted"/>
<accession>A0ABN4TF54</accession>
<evidence type="ECO:0000313" key="2">
    <source>
        <dbReference type="Proteomes" id="UP000177515"/>
    </source>
</evidence>
<keyword evidence="2" id="KW-1185">Reference proteome</keyword>
<evidence type="ECO:0000313" key="1">
    <source>
        <dbReference type="EMBL" id="AOZ05802.1"/>
    </source>
</evidence>
<protein>
    <submittedName>
        <fullName evidence="1">Uncharacterized protein</fullName>
    </submittedName>
</protein>
<dbReference type="EMBL" id="CP017754">
    <property type="protein sequence ID" value="AOZ05802.1"/>
    <property type="molecule type" value="Genomic_DNA"/>
</dbReference>
<dbReference type="RefSeq" id="WP_071068847.1">
    <property type="nucleotide sequence ID" value="NZ_CP017754.1"/>
</dbReference>